<name>A0A7R9KIV0_9ACAR</name>
<reference evidence="3" key="1">
    <citation type="submission" date="2020-11" db="EMBL/GenBank/DDBJ databases">
        <authorList>
            <person name="Tran Van P."/>
        </authorList>
    </citation>
    <scope>NUCLEOTIDE SEQUENCE</scope>
</reference>
<dbReference type="GO" id="GO:0019901">
    <property type="term" value="F:protein kinase binding"/>
    <property type="evidence" value="ECO:0007669"/>
    <property type="project" value="InterPro"/>
</dbReference>
<protein>
    <recommendedName>
        <fullName evidence="2">IRS-type PTB domain-containing protein</fullName>
    </recommendedName>
</protein>
<dbReference type="InterPro" id="IPR037746">
    <property type="entry name" value="Dok-7"/>
</dbReference>
<dbReference type="EMBL" id="CAJPIZ010002062">
    <property type="protein sequence ID" value="CAG2104481.1"/>
    <property type="molecule type" value="Genomic_DNA"/>
</dbReference>
<evidence type="ECO:0000313" key="4">
    <source>
        <dbReference type="Proteomes" id="UP000759131"/>
    </source>
</evidence>
<accession>A0A7R9KIV0</accession>
<dbReference type="SMART" id="SM01244">
    <property type="entry name" value="IRS"/>
    <property type="match status" value="1"/>
</dbReference>
<dbReference type="AlphaFoldDB" id="A0A7R9KIV0"/>
<organism evidence="3">
    <name type="scientific">Medioppia subpectinata</name>
    <dbReference type="NCBI Taxonomy" id="1979941"/>
    <lineage>
        <taxon>Eukaryota</taxon>
        <taxon>Metazoa</taxon>
        <taxon>Ecdysozoa</taxon>
        <taxon>Arthropoda</taxon>
        <taxon>Chelicerata</taxon>
        <taxon>Arachnida</taxon>
        <taxon>Acari</taxon>
        <taxon>Acariformes</taxon>
        <taxon>Sarcoptiformes</taxon>
        <taxon>Oribatida</taxon>
        <taxon>Brachypylina</taxon>
        <taxon>Oppioidea</taxon>
        <taxon>Oppiidae</taxon>
        <taxon>Medioppia</taxon>
    </lineage>
</organism>
<dbReference type="PROSITE" id="PS51064">
    <property type="entry name" value="IRS_PTB"/>
    <property type="match status" value="1"/>
</dbReference>
<dbReference type="PANTHER" id="PTHR21636:SF2">
    <property type="entry name" value="PROTEIN DOK-7"/>
    <property type="match status" value="1"/>
</dbReference>
<dbReference type="InterPro" id="IPR011993">
    <property type="entry name" value="PH-like_dom_sf"/>
</dbReference>
<feature type="non-terminal residue" evidence="3">
    <location>
        <position position="1"/>
    </location>
</feature>
<dbReference type="Proteomes" id="UP000759131">
    <property type="component" value="Unassembled WGS sequence"/>
</dbReference>
<feature type="domain" description="IRS-type PTB" evidence="2">
    <location>
        <begin position="76"/>
        <end position="181"/>
    </location>
</feature>
<gene>
    <name evidence="3" type="ORF">OSB1V03_LOCUS4498</name>
</gene>
<dbReference type="InterPro" id="IPR002404">
    <property type="entry name" value="IRS_PTB"/>
</dbReference>
<feature type="region of interest" description="Disordered" evidence="1">
    <location>
        <begin position="432"/>
        <end position="451"/>
    </location>
</feature>
<keyword evidence="4" id="KW-1185">Reference proteome</keyword>
<proteinExistence type="predicted"/>
<sequence length="1038" mass="115600">MNCLHLQIYRDSKERCKNASTKSSLSLDGFLALESGFTLDKESNTIAIICKELIVLLAFDTREVLIQWQVKIKAHLSEVQQFLVQITNLPPKSKLSAGPARLHLQDYVFCLVSAIPPRLLGIWPINELRRFGIIDGKFCFEGGSSCGKGVGAHVLHTNQCEELAKCFELALNGKLHGKRRFTSNKNSTIDGSVRMSLQQTKCYKSCECGSNESSRPLLISSSSESSVCDACSEIIRFNGSNGSNANFDNEISGESDEHYSSNSTCSTILRCSSTMSCTGSQPYLSSSAASVAADNDCYLTSHSSQLFNNNCAHNHYPMQSLSNIDCNTLPKCTQHDKNRSSWAPSHCSQCGHHYCADIYDTTADDVLMTTKTLPNNTLSAINLSDLRSISPSSMRGCLRHNNHNCIHNINGITGIKNGSSILPDRASLCSQSSHSSGASNSSNNSSGSHSSGHSCHCNAEYSVPRRQLQPPLIEDMLYDKPKNFQHKICNIVNKREQMALCSCQLDQLDVSNRNTIANNHNQKIISNAKSMNGSFESSSHHKSIMLLKDSNRVKCQQIEDFGEQYYSVPRTALTNIYLKELKASQNCLSDNTIKNKENFGEEYDIPRKYQESMNQSMNGCHIPCNCSRFMSSTALQRQSNSLIEFNAGIASHSDAFNDRNTTFNNNTVLTNNSYPMSANAINQCMFSCRQSTTGPHNQPIDSSLLTPLGVQNVSSISRQNECKSDIQFAVNGCCNRTERLGVNKVLDKNYIIRDTDENECGDCVMRANLTSVQKDNYVNIEFIQSIPLYENIECIQSKELIIDARIKEPLKEPLADRKHQNHSHYNYEIMSELNNKNLIEKSINTTTESKPIDNYMFMRPNVTNKTSIDESNATESIGNNISNNPSIQQLFDSINSNKNKNPSHKSSGINGIQFAAINEVNEKLSYRQRSNSSERKIEHNFCISLPNALSCPPSPAPLKARTSYSLQKSQQFLKKSFSIDDLWTTTLSQPHNHYLKLGLKIASHKSADCLKQRLEDYRSSEEDLCTSSQITVLCASPQ</sequence>
<evidence type="ECO:0000313" key="3">
    <source>
        <dbReference type="EMBL" id="CAD7624051.1"/>
    </source>
</evidence>
<evidence type="ECO:0000259" key="2">
    <source>
        <dbReference type="PROSITE" id="PS51064"/>
    </source>
</evidence>
<dbReference type="PANTHER" id="PTHR21636">
    <property type="entry name" value="PROTEIN DOK-7"/>
    <property type="match status" value="1"/>
</dbReference>
<dbReference type="Gene3D" id="2.30.29.30">
    <property type="entry name" value="Pleckstrin-homology domain (PH domain)/Phosphotyrosine-binding domain (PTB)"/>
    <property type="match status" value="2"/>
</dbReference>
<evidence type="ECO:0000256" key="1">
    <source>
        <dbReference type="SAM" id="MobiDB-lite"/>
    </source>
</evidence>
<dbReference type="GO" id="GO:0007528">
    <property type="term" value="P:neuromuscular junction development"/>
    <property type="evidence" value="ECO:0007669"/>
    <property type="project" value="TreeGrafter"/>
</dbReference>
<dbReference type="OrthoDB" id="6537982at2759"/>
<dbReference type="EMBL" id="OC856637">
    <property type="protein sequence ID" value="CAD7624051.1"/>
    <property type="molecule type" value="Genomic_DNA"/>
</dbReference>
<dbReference type="SUPFAM" id="SSF50729">
    <property type="entry name" value="PH domain-like"/>
    <property type="match status" value="1"/>
</dbReference>